<dbReference type="PANTHER" id="PTHR30258">
    <property type="entry name" value="TYPE II SECRETION SYSTEM PROTEIN GSPE-RELATED"/>
    <property type="match status" value="1"/>
</dbReference>
<gene>
    <name evidence="3" type="ORF">AMYX_05970</name>
</gene>
<name>A0A7I9VHI5_9BACT</name>
<evidence type="ECO:0000256" key="1">
    <source>
        <dbReference type="SAM" id="MobiDB-lite"/>
    </source>
</evidence>
<dbReference type="RefSeq" id="WP_176062734.1">
    <property type="nucleotide sequence ID" value="NZ_BJTG01000001.1"/>
</dbReference>
<dbReference type="Proteomes" id="UP000503640">
    <property type="component" value="Unassembled WGS sequence"/>
</dbReference>
<proteinExistence type="predicted"/>
<comment type="caution">
    <text evidence="3">The sequence shown here is derived from an EMBL/GenBank/DDBJ whole genome shotgun (WGS) entry which is preliminary data.</text>
</comment>
<dbReference type="InterPro" id="IPR037257">
    <property type="entry name" value="T2SS_E_N_sf"/>
</dbReference>
<protein>
    <recommendedName>
        <fullName evidence="2">Type II secretion system protein GspE N-terminal domain-containing protein</fullName>
    </recommendedName>
</protein>
<sequence length="266" mass="27826">MQPKKRLGEMLIEAGAIDATQLQSALGHQRKWGGKLGQALVDLKLATEAQIVTALSRKFGYEVANVGALAPSLLLEKALALVPREVALRQTLIPIASDTGSITVAMADPSNITVVDEIAFRTGRRVKVALAGDREIAAAVRRLYFADEGPRTAPLPLDVPPPLPGRPGASAAFAPPPPDEPDPLGEPILATDLAPEEEEGPFEGPVAPRPESPASAGLAEAVARAAGGEEMGIRPAKLLAALVKVLIRRGLVTPAELVEELERAGK</sequence>
<dbReference type="Gene3D" id="3.30.300.160">
    <property type="entry name" value="Type II secretion system, protein E, N-terminal domain"/>
    <property type="match status" value="1"/>
</dbReference>
<feature type="domain" description="Type II secretion system protein GspE N-terminal" evidence="2">
    <location>
        <begin position="73"/>
        <end position="144"/>
    </location>
</feature>
<keyword evidence="4" id="KW-1185">Reference proteome</keyword>
<dbReference type="GO" id="GO:0016887">
    <property type="term" value="F:ATP hydrolysis activity"/>
    <property type="evidence" value="ECO:0007669"/>
    <property type="project" value="TreeGrafter"/>
</dbReference>
<dbReference type="Pfam" id="PF05157">
    <property type="entry name" value="MshEN"/>
    <property type="match status" value="1"/>
</dbReference>
<dbReference type="GO" id="GO:0005886">
    <property type="term" value="C:plasma membrane"/>
    <property type="evidence" value="ECO:0007669"/>
    <property type="project" value="TreeGrafter"/>
</dbReference>
<evidence type="ECO:0000259" key="2">
    <source>
        <dbReference type="Pfam" id="PF05157"/>
    </source>
</evidence>
<dbReference type="InterPro" id="IPR007831">
    <property type="entry name" value="T2SS_GspE_N"/>
</dbReference>
<reference evidence="4" key="1">
    <citation type="journal article" date="2020" name="Appl. Environ. Microbiol.">
        <title>Diazotrophic Anaeromyxobacter Isolates from Soils.</title>
        <authorList>
            <person name="Masuda Y."/>
            <person name="Yamanaka H."/>
            <person name="Xu Z.X."/>
            <person name="Shiratori Y."/>
            <person name="Aono T."/>
            <person name="Amachi S."/>
            <person name="Senoo K."/>
            <person name="Itoh H."/>
        </authorList>
    </citation>
    <scope>NUCLEOTIDE SEQUENCE [LARGE SCALE GENOMIC DNA]</scope>
    <source>
        <strain evidence="4">R267</strain>
    </source>
</reference>
<accession>A0A7I9VHI5</accession>
<dbReference type="PANTHER" id="PTHR30258:SF1">
    <property type="entry name" value="PROTEIN TRANSPORT PROTEIN HOFB HOMOLOG"/>
    <property type="match status" value="1"/>
</dbReference>
<evidence type="ECO:0000313" key="3">
    <source>
        <dbReference type="EMBL" id="GEJ55856.1"/>
    </source>
</evidence>
<evidence type="ECO:0000313" key="4">
    <source>
        <dbReference type="Proteomes" id="UP000503640"/>
    </source>
</evidence>
<feature type="region of interest" description="Disordered" evidence="1">
    <location>
        <begin position="154"/>
        <end position="218"/>
    </location>
</feature>
<dbReference type="SUPFAM" id="SSF160246">
    <property type="entry name" value="EspE N-terminal domain-like"/>
    <property type="match status" value="1"/>
</dbReference>
<dbReference type="EMBL" id="BJTG01000001">
    <property type="protein sequence ID" value="GEJ55856.1"/>
    <property type="molecule type" value="Genomic_DNA"/>
</dbReference>
<organism evidence="3 4">
    <name type="scientific">Anaeromyxobacter diazotrophicus</name>
    <dbReference type="NCBI Taxonomy" id="2590199"/>
    <lineage>
        <taxon>Bacteria</taxon>
        <taxon>Pseudomonadati</taxon>
        <taxon>Myxococcota</taxon>
        <taxon>Myxococcia</taxon>
        <taxon>Myxococcales</taxon>
        <taxon>Cystobacterineae</taxon>
        <taxon>Anaeromyxobacteraceae</taxon>
        <taxon>Anaeromyxobacter</taxon>
    </lineage>
</organism>
<dbReference type="AlphaFoldDB" id="A0A7I9VHI5"/>